<dbReference type="AlphaFoldDB" id="A0A508YP39"/>
<dbReference type="CDD" id="cd12171">
    <property type="entry name" value="2-Hacid_dh_10"/>
    <property type="match status" value="1"/>
</dbReference>
<dbReference type="EMBL" id="SSHM01000001">
    <property type="protein sequence ID" value="THC81235.1"/>
    <property type="molecule type" value="Genomic_DNA"/>
</dbReference>
<dbReference type="InterPro" id="IPR006140">
    <property type="entry name" value="D-isomer_DH_NAD-bd"/>
</dbReference>
<gene>
    <name evidence="9" type="ORF">CYJ91_11580</name>
    <name evidence="10" type="ORF">E6L36_13190</name>
    <name evidence="8" type="ORF">H0N82_05610</name>
    <name evidence="7" type="ORF">HWN39_09210</name>
</gene>
<sequence>MKAIAFGDNLIDVSMLKVGLTTLENAGIDVTIRDWSHESTAALQADNLKVEQHGPEAVNVDDSLLKDIDQFDLIITQFMPIGKKIIDRAKNLKYIGVLRGGIENVDAEYAKSKGIKVMNTAGRNARAVAEFTVGMILAETRNIARTHAAMEKDIWLKDFPNKDYIPELGGKTIGIAGFGHIGQLVGQFLKGFDANVIFYDKYVDEQKGFTKIDSLDELIKRSDVLTIHMRVTPETDHIINAKRIAELKPTAYFINTARAELVDEDALLTALEQGKISGAAVDTFNNEPLPPDSRFLKLKNITLTSHLAGSTADAFRNTPKLFAERFMASLQE</sequence>
<evidence type="ECO:0000259" key="5">
    <source>
        <dbReference type="Pfam" id="PF00389"/>
    </source>
</evidence>
<reference evidence="7 13" key="3">
    <citation type="submission" date="2020-06" db="EMBL/GenBank/DDBJ databases">
        <title>Lactobacillus rhamnosus QC,genome.</title>
        <authorList>
            <person name="Yi H."/>
            <person name="Jin M."/>
        </authorList>
    </citation>
    <scope>NUCLEOTIDE SEQUENCE [LARGE SCALE GENOMIC DNA]</scope>
    <source>
        <strain evidence="7 13">QC</strain>
    </source>
</reference>
<reference evidence="9 11" key="1">
    <citation type="submission" date="2017-12" db="EMBL/GenBank/DDBJ databases">
        <title>Phylogenetic diversity of female urinary microbiome.</title>
        <authorList>
            <person name="Thomas-White K."/>
            <person name="Wolfe A.J."/>
        </authorList>
    </citation>
    <scope>NUCLEOTIDE SEQUENCE [LARGE SCALE GENOMIC DNA]</scope>
    <source>
        <strain evidence="9 11">UMB0004</strain>
    </source>
</reference>
<keyword evidence="3" id="KW-0520">NAD</keyword>
<evidence type="ECO:0000259" key="6">
    <source>
        <dbReference type="Pfam" id="PF02826"/>
    </source>
</evidence>
<dbReference type="SUPFAM" id="SSF52283">
    <property type="entry name" value="Formate/glycerate dehydrogenase catalytic domain-like"/>
    <property type="match status" value="1"/>
</dbReference>
<evidence type="ECO:0000313" key="10">
    <source>
        <dbReference type="EMBL" id="THC81235.1"/>
    </source>
</evidence>
<dbReference type="InterPro" id="IPR036291">
    <property type="entry name" value="NAD(P)-bd_dom_sf"/>
</dbReference>
<evidence type="ECO:0000313" key="13">
    <source>
        <dbReference type="Proteomes" id="UP000542889"/>
    </source>
</evidence>
<evidence type="ECO:0000256" key="3">
    <source>
        <dbReference type="ARBA" id="ARBA00023027"/>
    </source>
</evidence>
<evidence type="ECO:0000313" key="8">
    <source>
        <dbReference type="EMBL" id="NZA04593.1"/>
    </source>
</evidence>
<dbReference type="Proteomes" id="UP000552935">
    <property type="component" value="Unassembled WGS sequence"/>
</dbReference>
<evidence type="ECO:0000313" key="12">
    <source>
        <dbReference type="Proteomes" id="UP000307517"/>
    </source>
</evidence>
<name>A0A508YP39_LACRH</name>
<dbReference type="InterPro" id="IPR050857">
    <property type="entry name" value="D-2-hydroxyacid_DH"/>
</dbReference>
<dbReference type="EMBL" id="JACCKI010000003">
    <property type="protein sequence ID" value="NZA04593.1"/>
    <property type="molecule type" value="Genomic_DNA"/>
</dbReference>
<dbReference type="Proteomes" id="UP000542889">
    <property type="component" value="Unassembled WGS sequence"/>
</dbReference>
<organism evidence="7 13">
    <name type="scientific">Lacticaseibacillus rhamnosus</name>
    <name type="common">Lactobacillus rhamnosus</name>
    <dbReference type="NCBI Taxonomy" id="47715"/>
    <lineage>
        <taxon>Bacteria</taxon>
        <taxon>Bacillati</taxon>
        <taxon>Bacillota</taxon>
        <taxon>Bacilli</taxon>
        <taxon>Lactobacillales</taxon>
        <taxon>Lactobacillaceae</taxon>
        <taxon>Lacticaseibacillus</taxon>
    </lineage>
</organism>
<dbReference type="GO" id="GO:0051287">
    <property type="term" value="F:NAD binding"/>
    <property type="evidence" value="ECO:0007669"/>
    <property type="project" value="InterPro"/>
</dbReference>
<evidence type="ECO:0000256" key="4">
    <source>
        <dbReference type="RuleBase" id="RU003719"/>
    </source>
</evidence>
<reference evidence="8 14" key="4">
    <citation type="submission" date="2020-07" db="EMBL/GenBank/DDBJ databases">
        <title>Organ Donor 1.</title>
        <authorList>
            <person name="Marsh A.J."/>
            <person name="Azcarate-Peril M.A."/>
        </authorList>
    </citation>
    <scope>NUCLEOTIDE SEQUENCE [LARGE SCALE GENOMIC DNA]</scope>
    <source>
        <strain evidence="8 14">AMC0712</strain>
    </source>
</reference>
<dbReference type="EMBL" id="JABXWP010000012">
    <property type="protein sequence ID" value="NVO88683.1"/>
    <property type="molecule type" value="Genomic_DNA"/>
</dbReference>
<keyword evidence="2 4" id="KW-0560">Oxidoreductase</keyword>
<reference evidence="10 12" key="2">
    <citation type="submission" date="2019-04" db="EMBL/GenBank/DDBJ databases">
        <title>Genome Announcement to Ensure Probiotic Safety of Lactobacillus rhamnosus UBLR-58.</title>
        <authorList>
            <person name="Sulthana A."/>
            <person name="Lakshmi S.G."/>
            <person name="Madempudi R.S."/>
        </authorList>
    </citation>
    <scope>NUCLEOTIDE SEQUENCE [LARGE SCALE GENOMIC DNA]</scope>
    <source>
        <strain evidence="10 12">UBLR-58</strain>
    </source>
</reference>
<evidence type="ECO:0000256" key="2">
    <source>
        <dbReference type="ARBA" id="ARBA00023002"/>
    </source>
</evidence>
<feature type="domain" description="D-isomer specific 2-hydroxyacid dehydrogenase NAD-binding" evidence="6">
    <location>
        <begin position="133"/>
        <end position="308"/>
    </location>
</feature>
<dbReference type="SUPFAM" id="SSF51735">
    <property type="entry name" value="NAD(P)-binding Rossmann-fold domains"/>
    <property type="match status" value="1"/>
</dbReference>
<evidence type="ECO:0000313" key="14">
    <source>
        <dbReference type="Proteomes" id="UP000552935"/>
    </source>
</evidence>
<dbReference type="PANTHER" id="PTHR42789:SF1">
    <property type="entry name" value="D-ISOMER SPECIFIC 2-HYDROXYACID DEHYDROGENASE FAMILY PROTEIN (AFU_ORTHOLOGUE AFUA_6G10090)"/>
    <property type="match status" value="1"/>
</dbReference>
<evidence type="ECO:0000313" key="11">
    <source>
        <dbReference type="Proteomes" id="UP000234212"/>
    </source>
</evidence>
<dbReference type="FunFam" id="3.40.50.720:FF:000203">
    <property type="entry name" value="D-3-phosphoglycerate dehydrogenase (SerA)"/>
    <property type="match status" value="1"/>
</dbReference>
<dbReference type="Gene3D" id="3.40.50.720">
    <property type="entry name" value="NAD(P)-binding Rossmann-like Domain"/>
    <property type="match status" value="2"/>
</dbReference>
<comment type="caution">
    <text evidence="7">The sequence shown here is derived from an EMBL/GenBank/DDBJ whole genome shotgun (WGS) entry which is preliminary data.</text>
</comment>
<feature type="domain" description="D-isomer specific 2-hydroxyacid dehydrogenase catalytic" evidence="5">
    <location>
        <begin position="38"/>
        <end position="330"/>
    </location>
</feature>
<evidence type="ECO:0000313" key="9">
    <source>
        <dbReference type="EMBL" id="PLA55959.1"/>
    </source>
</evidence>
<dbReference type="GO" id="GO:0016616">
    <property type="term" value="F:oxidoreductase activity, acting on the CH-OH group of donors, NAD or NADP as acceptor"/>
    <property type="evidence" value="ECO:0007669"/>
    <property type="project" value="InterPro"/>
</dbReference>
<dbReference type="Proteomes" id="UP000307517">
    <property type="component" value="Unassembled WGS sequence"/>
</dbReference>
<dbReference type="RefSeq" id="WP_005691480.1">
    <property type="nucleotide sequence ID" value="NZ_CABFNI010000008.1"/>
</dbReference>
<dbReference type="PANTHER" id="PTHR42789">
    <property type="entry name" value="D-ISOMER SPECIFIC 2-HYDROXYACID DEHYDROGENASE FAMILY PROTEIN (AFU_ORTHOLOGUE AFUA_6G10090)"/>
    <property type="match status" value="1"/>
</dbReference>
<proteinExistence type="inferred from homology"/>
<evidence type="ECO:0000313" key="7">
    <source>
        <dbReference type="EMBL" id="NVO88683.1"/>
    </source>
</evidence>
<dbReference type="Proteomes" id="UP000234212">
    <property type="component" value="Unassembled WGS sequence"/>
</dbReference>
<accession>A0A508YP39</accession>
<protein>
    <submittedName>
        <fullName evidence="7">2-hydroxyacid dehydrogenase</fullName>
    </submittedName>
    <submittedName>
        <fullName evidence="9">Oxidoreductase</fullName>
    </submittedName>
</protein>
<evidence type="ECO:0000256" key="1">
    <source>
        <dbReference type="ARBA" id="ARBA00005854"/>
    </source>
</evidence>
<comment type="similarity">
    <text evidence="1 4">Belongs to the D-isomer specific 2-hydroxyacid dehydrogenase family.</text>
</comment>
<dbReference type="InterPro" id="IPR006139">
    <property type="entry name" value="D-isomer_2_OHA_DH_cat_dom"/>
</dbReference>
<dbReference type="Pfam" id="PF02826">
    <property type="entry name" value="2-Hacid_dh_C"/>
    <property type="match status" value="1"/>
</dbReference>
<dbReference type="EMBL" id="PKJX01000006">
    <property type="protein sequence ID" value="PLA55959.1"/>
    <property type="molecule type" value="Genomic_DNA"/>
</dbReference>
<dbReference type="Pfam" id="PF00389">
    <property type="entry name" value="2-Hacid_dh"/>
    <property type="match status" value="1"/>
</dbReference>